<dbReference type="InterPro" id="IPR006075">
    <property type="entry name" value="Asn/Gln-tRNA_Trfase_suB/E_cat"/>
</dbReference>
<evidence type="ECO:0000256" key="10">
    <source>
        <dbReference type="HAMAP-Rule" id="MF_00121"/>
    </source>
</evidence>
<dbReference type="FunFam" id="1.10.10.410:FF:000001">
    <property type="entry name" value="Aspartyl/glutamyl-tRNA(Asn/Gln) amidotransferase subunit B"/>
    <property type="match status" value="1"/>
</dbReference>
<dbReference type="InterPro" id="IPR003789">
    <property type="entry name" value="Asn/Gln_tRNA_amidoTrase-B-like"/>
</dbReference>
<sequence>MEYEIVVGLEVHAELNTKSKIYCECHNAFGLEVNTQCCPICMGMPGTLPTLNEQVVEKAIKMGHALHCDINRICKQDRKNYFYPDLPKAYQISQFDVPLCEHGYVEVMVEGKVKKFGVTRIHIEEDAGKLLHGGESFEGSLVDFNRCGVPLIEIVSEPDFRSSADAKAYLEALRSILLYLDISDGKMQEGSIRCDVNVSVRPKGSDTFGTRVEMKNVNTFSGAVRAIDYEAARQIEVLENGGTIEQETRRWDDAKGVNILLRSKEDAHDYRYFPEPDLPTIVVPQEKVDELKASITELPNLKVIRYVKEWGISQTDAETIIDNMEKSEWLEAMMKTGNCTAKAAANWILGDISKYMNETGKSLAETKLTPEKMAELISYIEKGKISNAAAKQVFEILLTEDRNPMDVVKEKGLIQISDEGALEKVVADVLANNEKSVADYKNGKTNALGYLTGQCMKATKGQGNPQKLKELLLAALEA</sequence>
<comment type="function">
    <text evidence="7 10">Allows the formation of correctly charged Asn-tRNA(Asn) or Gln-tRNA(Gln) through the transamidation of misacylated Asp-tRNA(Asn) or Glu-tRNA(Gln) in organisms which lack either or both of asparaginyl-tRNA or glutaminyl-tRNA synthetases. The reaction takes place in the presence of glutamine and ATP through an activated phospho-Asp-tRNA(Asn) or phospho-Glu-tRNA(Gln).</text>
</comment>
<evidence type="ECO:0000256" key="1">
    <source>
        <dbReference type="ARBA" id="ARBA00005306"/>
    </source>
</evidence>
<comment type="subunit">
    <text evidence="2 10">Heterotrimer of A, B and C subunits.</text>
</comment>
<evidence type="ECO:0000256" key="3">
    <source>
        <dbReference type="ARBA" id="ARBA00022598"/>
    </source>
</evidence>
<dbReference type="InterPro" id="IPR017958">
    <property type="entry name" value="Gln-tRNA_amidoTrfase_suB_CS"/>
</dbReference>
<keyword evidence="6 10" id="KW-0648">Protein biosynthesis</keyword>
<gene>
    <name evidence="10 12" type="primary">gatB</name>
    <name evidence="12" type="ORF">H8702_03465</name>
</gene>
<dbReference type="GO" id="GO:0006412">
    <property type="term" value="P:translation"/>
    <property type="evidence" value="ECO:0007669"/>
    <property type="project" value="UniProtKB-UniRule"/>
</dbReference>
<dbReference type="Gene3D" id="1.10.10.410">
    <property type="match status" value="1"/>
</dbReference>
<evidence type="ECO:0000313" key="12">
    <source>
        <dbReference type="EMBL" id="MBC8610184.1"/>
    </source>
</evidence>
<dbReference type="PANTHER" id="PTHR11659:SF0">
    <property type="entry name" value="GLUTAMYL-TRNA(GLN) AMIDOTRANSFERASE SUBUNIT B, MITOCHONDRIAL"/>
    <property type="match status" value="1"/>
</dbReference>
<protein>
    <recommendedName>
        <fullName evidence="10">Aspartyl/glutamyl-tRNA(Asn/Gln) amidotransferase subunit B</fullName>
        <shortName evidence="10">Asp/Glu-ADT subunit B</shortName>
        <ecNumber evidence="10">6.3.5.-</ecNumber>
    </recommendedName>
</protein>
<evidence type="ECO:0000313" key="13">
    <source>
        <dbReference type="Proteomes" id="UP000632659"/>
    </source>
</evidence>
<dbReference type="GO" id="GO:0070681">
    <property type="term" value="P:glutaminyl-tRNAGln biosynthesis via transamidation"/>
    <property type="evidence" value="ECO:0007669"/>
    <property type="project" value="TreeGrafter"/>
</dbReference>
<dbReference type="InterPro" id="IPR023168">
    <property type="entry name" value="GatB_Yqey_C_2"/>
</dbReference>
<dbReference type="InterPro" id="IPR014746">
    <property type="entry name" value="Gln_synth/guanido_kin_cat_dom"/>
</dbReference>
<dbReference type="Gene3D" id="1.10.150.380">
    <property type="entry name" value="GatB domain, N-terminal subdomain"/>
    <property type="match status" value="1"/>
</dbReference>
<dbReference type="InterPro" id="IPR004413">
    <property type="entry name" value="GatB"/>
</dbReference>
<keyword evidence="13" id="KW-1185">Reference proteome</keyword>
<dbReference type="Pfam" id="PF02637">
    <property type="entry name" value="GatB_Yqey"/>
    <property type="match status" value="1"/>
</dbReference>
<dbReference type="SUPFAM" id="SSF55931">
    <property type="entry name" value="Glutamine synthetase/guanido kinase"/>
    <property type="match status" value="1"/>
</dbReference>
<name>A0A8J6P6E5_9FIRM</name>
<dbReference type="GO" id="GO:0050567">
    <property type="term" value="F:glutaminyl-tRNA synthase (glutamine-hydrolyzing) activity"/>
    <property type="evidence" value="ECO:0007669"/>
    <property type="project" value="UniProtKB-UniRule"/>
</dbReference>
<dbReference type="Proteomes" id="UP000632659">
    <property type="component" value="Unassembled WGS sequence"/>
</dbReference>
<dbReference type="SMART" id="SM00845">
    <property type="entry name" value="GatB_Yqey"/>
    <property type="match status" value="1"/>
</dbReference>
<feature type="domain" description="Asn/Gln amidotransferase" evidence="11">
    <location>
        <begin position="328"/>
        <end position="476"/>
    </location>
</feature>
<dbReference type="RefSeq" id="WP_187536238.1">
    <property type="nucleotide sequence ID" value="NZ_JACRTL010000001.1"/>
</dbReference>
<dbReference type="EC" id="6.3.5.-" evidence="10"/>
<evidence type="ECO:0000256" key="6">
    <source>
        <dbReference type="ARBA" id="ARBA00022917"/>
    </source>
</evidence>
<proteinExistence type="inferred from homology"/>
<dbReference type="HAMAP" id="MF_00121">
    <property type="entry name" value="GatB"/>
    <property type="match status" value="1"/>
</dbReference>
<evidence type="ECO:0000256" key="4">
    <source>
        <dbReference type="ARBA" id="ARBA00022741"/>
    </source>
</evidence>
<evidence type="ECO:0000256" key="2">
    <source>
        <dbReference type="ARBA" id="ARBA00011123"/>
    </source>
</evidence>
<evidence type="ECO:0000259" key="11">
    <source>
        <dbReference type="SMART" id="SM00845"/>
    </source>
</evidence>
<evidence type="ECO:0000256" key="5">
    <source>
        <dbReference type="ARBA" id="ARBA00022840"/>
    </source>
</evidence>
<accession>A0A8J6P6E5</accession>
<dbReference type="PROSITE" id="PS01234">
    <property type="entry name" value="GATB"/>
    <property type="match status" value="1"/>
</dbReference>
<reference evidence="12" key="1">
    <citation type="submission" date="2020-08" db="EMBL/GenBank/DDBJ databases">
        <title>Genome public.</title>
        <authorList>
            <person name="Liu C."/>
            <person name="Sun Q."/>
        </authorList>
    </citation>
    <scope>NUCLEOTIDE SEQUENCE</scope>
    <source>
        <strain evidence="12">NSJ-15</strain>
    </source>
</reference>
<dbReference type="Pfam" id="PF02934">
    <property type="entry name" value="GatB_N"/>
    <property type="match status" value="1"/>
</dbReference>
<dbReference type="AlphaFoldDB" id="A0A8J6P6E5"/>
<comment type="similarity">
    <text evidence="1 10">Belongs to the GatB/GatE family. GatB subfamily.</text>
</comment>
<evidence type="ECO:0000256" key="9">
    <source>
        <dbReference type="ARBA" id="ARBA00047913"/>
    </source>
</evidence>
<dbReference type="PANTHER" id="PTHR11659">
    <property type="entry name" value="GLUTAMYL-TRNA GLN AMIDOTRANSFERASE SUBUNIT B MITOCHONDRIAL AND PROKARYOTIC PET112-RELATED"/>
    <property type="match status" value="1"/>
</dbReference>
<keyword evidence="3 10" id="KW-0436">Ligase</keyword>
<organism evidence="12 13">
    <name type="scientific">Massiliimalia timonensis</name>
    <dbReference type="NCBI Taxonomy" id="1987501"/>
    <lineage>
        <taxon>Bacteria</taxon>
        <taxon>Bacillati</taxon>
        <taxon>Bacillota</taxon>
        <taxon>Clostridia</taxon>
        <taxon>Eubacteriales</taxon>
        <taxon>Oscillospiraceae</taxon>
        <taxon>Massiliimalia</taxon>
    </lineage>
</organism>
<evidence type="ECO:0000256" key="8">
    <source>
        <dbReference type="ARBA" id="ARBA00047380"/>
    </source>
</evidence>
<dbReference type="InterPro" id="IPR042114">
    <property type="entry name" value="GatB_C_1"/>
</dbReference>
<dbReference type="SUPFAM" id="SSF89095">
    <property type="entry name" value="GatB/YqeY motif"/>
    <property type="match status" value="1"/>
</dbReference>
<dbReference type="InterPro" id="IPR018027">
    <property type="entry name" value="Asn/Gln_amidotransferase"/>
</dbReference>
<dbReference type="NCBIfam" id="TIGR00133">
    <property type="entry name" value="gatB"/>
    <property type="match status" value="1"/>
</dbReference>
<evidence type="ECO:0000256" key="7">
    <source>
        <dbReference type="ARBA" id="ARBA00024799"/>
    </source>
</evidence>
<dbReference type="InterPro" id="IPR017959">
    <property type="entry name" value="Asn/Gln-tRNA_amidoTrfase_suB/E"/>
</dbReference>
<comment type="caution">
    <text evidence="12">The sequence shown here is derived from an EMBL/GenBank/DDBJ whole genome shotgun (WGS) entry which is preliminary data.</text>
</comment>
<keyword evidence="4 10" id="KW-0547">Nucleotide-binding</keyword>
<dbReference type="GO" id="GO:0005524">
    <property type="term" value="F:ATP binding"/>
    <property type="evidence" value="ECO:0007669"/>
    <property type="project" value="UniProtKB-KW"/>
</dbReference>
<dbReference type="EMBL" id="JACRTL010000001">
    <property type="protein sequence ID" value="MBC8610184.1"/>
    <property type="molecule type" value="Genomic_DNA"/>
</dbReference>
<comment type="catalytic activity">
    <reaction evidence="8 10">
        <text>L-aspartyl-tRNA(Asn) + L-glutamine + ATP + H2O = L-asparaginyl-tRNA(Asn) + L-glutamate + ADP + phosphate + 2 H(+)</text>
        <dbReference type="Rhea" id="RHEA:14513"/>
        <dbReference type="Rhea" id="RHEA-COMP:9674"/>
        <dbReference type="Rhea" id="RHEA-COMP:9677"/>
        <dbReference type="ChEBI" id="CHEBI:15377"/>
        <dbReference type="ChEBI" id="CHEBI:15378"/>
        <dbReference type="ChEBI" id="CHEBI:29985"/>
        <dbReference type="ChEBI" id="CHEBI:30616"/>
        <dbReference type="ChEBI" id="CHEBI:43474"/>
        <dbReference type="ChEBI" id="CHEBI:58359"/>
        <dbReference type="ChEBI" id="CHEBI:78515"/>
        <dbReference type="ChEBI" id="CHEBI:78516"/>
        <dbReference type="ChEBI" id="CHEBI:456216"/>
    </reaction>
</comment>
<dbReference type="NCBIfam" id="NF004014">
    <property type="entry name" value="PRK05477.1-4"/>
    <property type="match status" value="1"/>
</dbReference>
<comment type="catalytic activity">
    <reaction evidence="9 10">
        <text>L-glutamyl-tRNA(Gln) + L-glutamine + ATP + H2O = L-glutaminyl-tRNA(Gln) + L-glutamate + ADP + phosphate + H(+)</text>
        <dbReference type="Rhea" id="RHEA:17521"/>
        <dbReference type="Rhea" id="RHEA-COMP:9681"/>
        <dbReference type="Rhea" id="RHEA-COMP:9684"/>
        <dbReference type="ChEBI" id="CHEBI:15377"/>
        <dbReference type="ChEBI" id="CHEBI:15378"/>
        <dbReference type="ChEBI" id="CHEBI:29985"/>
        <dbReference type="ChEBI" id="CHEBI:30616"/>
        <dbReference type="ChEBI" id="CHEBI:43474"/>
        <dbReference type="ChEBI" id="CHEBI:58359"/>
        <dbReference type="ChEBI" id="CHEBI:78520"/>
        <dbReference type="ChEBI" id="CHEBI:78521"/>
        <dbReference type="ChEBI" id="CHEBI:456216"/>
    </reaction>
</comment>
<keyword evidence="5 10" id="KW-0067">ATP-binding</keyword>
<dbReference type="NCBIfam" id="NF004012">
    <property type="entry name" value="PRK05477.1-2"/>
    <property type="match status" value="1"/>
</dbReference>